<dbReference type="EMBL" id="MCFA01000134">
    <property type="protein sequence ID" value="ORY04545.1"/>
    <property type="molecule type" value="Genomic_DNA"/>
</dbReference>
<comment type="caution">
    <text evidence="3">The sequence shown here is derived from an EMBL/GenBank/DDBJ whole genome shotgun (WGS) entry which is preliminary data.</text>
</comment>
<protein>
    <submittedName>
        <fullName evidence="3">Uncharacterized protein</fullName>
    </submittedName>
</protein>
<dbReference type="Proteomes" id="UP000193144">
    <property type="component" value="Unassembled WGS sequence"/>
</dbReference>
<evidence type="ECO:0000313" key="4">
    <source>
        <dbReference type="Proteomes" id="UP000193144"/>
    </source>
</evidence>
<keyword evidence="2" id="KW-0812">Transmembrane</keyword>
<sequence>MAGCIAATSGMAESLASEKADAFYESTCIYRSNGAGEQGPEITSTQDEVVASPEAPAKESQMTKTLAIAGGVASFVTIVICGWCILKYCCLSRTKKGQRLIHHIELPLDLPPAYSKF</sequence>
<keyword evidence="2" id="KW-1133">Transmembrane helix</keyword>
<feature type="transmembrane region" description="Helical" evidence="2">
    <location>
        <begin position="66"/>
        <end position="86"/>
    </location>
</feature>
<dbReference type="AlphaFoldDB" id="A0A1Y1Z3X9"/>
<keyword evidence="4" id="KW-1185">Reference proteome</keyword>
<evidence type="ECO:0000256" key="1">
    <source>
        <dbReference type="SAM" id="MobiDB-lite"/>
    </source>
</evidence>
<proteinExistence type="predicted"/>
<reference evidence="3 4" key="1">
    <citation type="submission" date="2016-07" db="EMBL/GenBank/DDBJ databases">
        <title>Pervasive Adenine N6-methylation of Active Genes in Fungi.</title>
        <authorList>
            <consortium name="DOE Joint Genome Institute"/>
            <person name="Mondo S.J."/>
            <person name="Dannebaum R.O."/>
            <person name="Kuo R.C."/>
            <person name="Labutti K."/>
            <person name="Haridas S."/>
            <person name="Kuo A."/>
            <person name="Salamov A."/>
            <person name="Ahrendt S.R."/>
            <person name="Lipzen A."/>
            <person name="Sullivan W."/>
            <person name="Andreopoulos W.B."/>
            <person name="Clum A."/>
            <person name="Lindquist E."/>
            <person name="Daum C."/>
            <person name="Ramamoorthy G.K."/>
            <person name="Gryganskyi A."/>
            <person name="Culley D."/>
            <person name="Magnuson J.K."/>
            <person name="James T.Y."/>
            <person name="O'Malley M.A."/>
            <person name="Stajich J.E."/>
            <person name="Spatafora J.W."/>
            <person name="Visel A."/>
            <person name="Grigoriev I.V."/>
        </authorList>
    </citation>
    <scope>NUCLEOTIDE SEQUENCE [LARGE SCALE GENOMIC DNA]</scope>
    <source>
        <strain evidence="3 4">CBS 115471</strain>
    </source>
</reference>
<organism evidence="3 4">
    <name type="scientific">Clohesyomyces aquaticus</name>
    <dbReference type="NCBI Taxonomy" id="1231657"/>
    <lineage>
        <taxon>Eukaryota</taxon>
        <taxon>Fungi</taxon>
        <taxon>Dikarya</taxon>
        <taxon>Ascomycota</taxon>
        <taxon>Pezizomycotina</taxon>
        <taxon>Dothideomycetes</taxon>
        <taxon>Pleosporomycetidae</taxon>
        <taxon>Pleosporales</taxon>
        <taxon>Lindgomycetaceae</taxon>
        <taxon>Clohesyomyces</taxon>
    </lineage>
</organism>
<keyword evidence="2" id="KW-0472">Membrane</keyword>
<accession>A0A1Y1Z3X9</accession>
<feature type="region of interest" description="Disordered" evidence="1">
    <location>
        <begin position="35"/>
        <end position="56"/>
    </location>
</feature>
<evidence type="ECO:0000313" key="3">
    <source>
        <dbReference type="EMBL" id="ORY04545.1"/>
    </source>
</evidence>
<name>A0A1Y1Z3X9_9PLEO</name>
<evidence type="ECO:0000256" key="2">
    <source>
        <dbReference type="SAM" id="Phobius"/>
    </source>
</evidence>
<gene>
    <name evidence="3" type="ORF">BCR34DRAFT_604799</name>
</gene>